<protein>
    <submittedName>
        <fullName evidence="1">Uncharacterized protein</fullName>
    </submittedName>
</protein>
<sequence length="47" mass="5223">MKQLISNILPRHQNIHTVKKTGFTGGIAGNGRHCKQLMIKKALCSHI</sequence>
<dbReference type="EMBL" id="MK552108">
    <property type="protein sequence ID" value="QGW58610.1"/>
    <property type="molecule type" value="Genomic_DNA"/>
</dbReference>
<geneLocation type="plasmid" evidence="1">
    <name>pKpnB199</name>
</geneLocation>
<proteinExistence type="predicted"/>
<accession>A0A7S5GGE5</accession>
<evidence type="ECO:0000313" key="1">
    <source>
        <dbReference type="EMBL" id="QGW58610.1"/>
    </source>
</evidence>
<organism evidence="1">
    <name type="scientific">Klebsiella pneumoniae</name>
    <dbReference type="NCBI Taxonomy" id="573"/>
    <lineage>
        <taxon>Bacteria</taxon>
        <taxon>Pseudomonadati</taxon>
        <taxon>Pseudomonadota</taxon>
        <taxon>Gammaproteobacteria</taxon>
        <taxon>Enterobacterales</taxon>
        <taxon>Enterobacteriaceae</taxon>
        <taxon>Klebsiella/Raoultella group</taxon>
        <taxon>Klebsiella</taxon>
        <taxon>Klebsiella pneumoniae complex</taxon>
    </lineage>
</organism>
<reference evidence="1" key="1">
    <citation type="submission" date="2019-02" db="EMBL/GenBank/DDBJ databases">
        <title>Klebsiella pneumoniae strain B199 multidrug resistance plasmid pKpnB199.</title>
        <authorList>
            <person name="Navon-Venezia S."/>
            <person name="Kondratyeva K."/>
            <person name="Gancz A."/>
        </authorList>
    </citation>
    <scope>NUCLEOTIDE SEQUENCE</scope>
    <source>
        <strain evidence="1">B199</strain>
        <plasmid evidence="1">pKpnB199</plasmid>
    </source>
</reference>
<dbReference type="AlphaFoldDB" id="A0A7S5GGE5"/>
<gene>
    <name evidence="1" type="ORF">pKpnB199_00110</name>
</gene>
<keyword evidence="1" id="KW-0614">Plasmid</keyword>
<name>A0A7S5GGE5_KLEPN</name>